<name>A0A420EEE5_9SPHN</name>
<keyword evidence="4" id="KW-1185">Reference proteome</keyword>
<dbReference type="Proteomes" id="UP000284395">
    <property type="component" value="Unassembled WGS sequence"/>
</dbReference>
<reference evidence="3 4" key="1">
    <citation type="submission" date="2018-09" db="EMBL/GenBank/DDBJ databases">
        <title>Altererythrobacter spongiae sp. nov., isolated from a marine sponge.</title>
        <authorList>
            <person name="Zhuang L."/>
            <person name="Luo L."/>
        </authorList>
    </citation>
    <scope>NUCLEOTIDE SEQUENCE [LARGE SCALE GENOMIC DNA]</scope>
    <source>
        <strain evidence="3 4">HN-Y73</strain>
    </source>
</reference>
<evidence type="ECO:0000256" key="1">
    <source>
        <dbReference type="SAM" id="Coils"/>
    </source>
</evidence>
<feature type="chain" id="PRO_5019167780" evidence="2">
    <location>
        <begin position="33"/>
        <end position="336"/>
    </location>
</feature>
<dbReference type="AlphaFoldDB" id="A0A420EEE5"/>
<organism evidence="3 4">
    <name type="scientific">Altericroceibacterium spongiae</name>
    <dbReference type="NCBI Taxonomy" id="2320269"/>
    <lineage>
        <taxon>Bacteria</taxon>
        <taxon>Pseudomonadati</taxon>
        <taxon>Pseudomonadota</taxon>
        <taxon>Alphaproteobacteria</taxon>
        <taxon>Sphingomonadales</taxon>
        <taxon>Erythrobacteraceae</taxon>
        <taxon>Altericroceibacterium</taxon>
    </lineage>
</organism>
<keyword evidence="2" id="KW-0732">Signal</keyword>
<dbReference type="SUPFAM" id="SSF48452">
    <property type="entry name" value="TPR-like"/>
    <property type="match status" value="1"/>
</dbReference>
<proteinExistence type="predicted"/>
<dbReference type="InterPro" id="IPR011990">
    <property type="entry name" value="TPR-like_helical_dom_sf"/>
</dbReference>
<evidence type="ECO:0000313" key="3">
    <source>
        <dbReference type="EMBL" id="RKF19026.1"/>
    </source>
</evidence>
<accession>A0A420EEE5</accession>
<feature type="coiled-coil region" evidence="1">
    <location>
        <begin position="185"/>
        <end position="212"/>
    </location>
</feature>
<sequence>MHMAKAGINRRFCLGGSVVVLAAMILPQSAMAQWDITYPDTPPEDGQTLLEWANIPILGHRIPREDRGDITSCNEMRESHLLEAASTCWPLLQPLQLLIRQDFAAEEPTYDSKTQHRKALALGRKIITLIGTPRFPLQRTILMQAYRTQAHVRADAKEWTEAVKAKDKQIQIIEEAGIRKDDFALAFALRQRAEYLLELENYDEARKTLESARPLLSGPNGAATGWPFAEMTEILVKDAIERNDLAYGEDILDSYLDYVRQAPSGMRFGYADALALKLHFVAGRNDKSTAANLLDERFEVLATHLYCTPADRDMIESLGALKSEPDIAERIAALNC</sequence>
<keyword evidence="1" id="KW-0175">Coiled coil</keyword>
<gene>
    <name evidence="3" type="ORF">D6851_13460</name>
</gene>
<feature type="signal peptide" evidence="2">
    <location>
        <begin position="1"/>
        <end position="32"/>
    </location>
</feature>
<dbReference type="EMBL" id="RAPF01000007">
    <property type="protein sequence ID" value="RKF19026.1"/>
    <property type="molecule type" value="Genomic_DNA"/>
</dbReference>
<protein>
    <submittedName>
        <fullName evidence="3">Tetratricopeptide repeat protein</fullName>
    </submittedName>
</protein>
<evidence type="ECO:0000313" key="4">
    <source>
        <dbReference type="Proteomes" id="UP000284395"/>
    </source>
</evidence>
<evidence type="ECO:0000256" key="2">
    <source>
        <dbReference type="SAM" id="SignalP"/>
    </source>
</evidence>
<comment type="caution">
    <text evidence="3">The sequence shown here is derived from an EMBL/GenBank/DDBJ whole genome shotgun (WGS) entry which is preliminary data.</text>
</comment>